<dbReference type="PANTHER" id="PTHR30634:SF13">
    <property type="entry name" value="PROTEIN YEHF"/>
    <property type="match status" value="1"/>
</dbReference>
<dbReference type="PROSITE" id="PS51977">
    <property type="entry name" value="WGR"/>
    <property type="match status" value="1"/>
</dbReference>
<dbReference type="EMBL" id="JAMZEL010000001">
    <property type="protein sequence ID" value="MCP1381695.1"/>
    <property type="molecule type" value="Genomic_DNA"/>
</dbReference>
<feature type="domain" description="WGR" evidence="1">
    <location>
        <begin position="1"/>
        <end position="78"/>
    </location>
</feature>
<dbReference type="InterPro" id="IPR025334">
    <property type="entry name" value="DUF4240"/>
</dbReference>
<comment type="caution">
    <text evidence="2">The sequence shown here is derived from an EMBL/GenBank/DDBJ whole genome shotgun (WGS) entry which is preliminary data.</text>
</comment>
<proteinExistence type="predicted"/>
<evidence type="ECO:0000313" key="3">
    <source>
        <dbReference type="Proteomes" id="UP001204772"/>
    </source>
</evidence>
<dbReference type="Gene3D" id="2.20.140.10">
    <property type="entry name" value="WGR domain"/>
    <property type="match status" value="1"/>
</dbReference>
<dbReference type="InterPro" id="IPR049809">
    <property type="entry name" value="YehF/YfeS-like_WGR"/>
</dbReference>
<protein>
    <submittedName>
        <fullName evidence="2">DUF4240 domain-containing protein</fullName>
    </submittedName>
</protein>
<accession>A0ABT1FJK2</accession>
<dbReference type="RefSeq" id="WP_253525495.1">
    <property type="nucleotide sequence ID" value="NZ_JAMZEL010000001.1"/>
</dbReference>
<dbReference type="InterPro" id="IPR008893">
    <property type="entry name" value="WGR_domain"/>
</dbReference>
<dbReference type="Pfam" id="PF14024">
    <property type="entry name" value="DUF4240"/>
    <property type="match status" value="1"/>
</dbReference>
<organism evidence="2 3">
    <name type="scientific">Runella salmonicolor</name>
    <dbReference type="NCBI Taxonomy" id="2950278"/>
    <lineage>
        <taxon>Bacteria</taxon>
        <taxon>Pseudomonadati</taxon>
        <taxon>Bacteroidota</taxon>
        <taxon>Cytophagia</taxon>
        <taxon>Cytophagales</taxon>
        <taxon>Spirosomataceae</taxon>
        <taxon>Runella</taxon>
    </lineage>
</organism>
<dbReference type="Pfam" id="PF05406">
    <property type="entry name" value="WGR"/>
    <property type="match status" value="1"/>
</dbReference>
<sequence>MTKNLIFQDDSSNKFWRVSVENSTLTVIYGRIGTAGRSDSKEFPSNLEAEKEANKLIAEKLKKGYKEDNNINFSEADFWNIIERAKKSSEGDYEYQADLLTELLQSRPISEIIEFDNIFSELHRKSYRSDWWGAAYLINGGCSDDGFDYFRAWVISRGQKAYYEAWENPESLLKYINEDNIGECYAETLMYSASIAYEQKTDKDDFHDKTYSLPLPEIVFDWQEDDDSLQIKFPKLFKKCKDLGF</sequence>
<dbReference type="SUPFAM" id="SSF142921">
    <property type="entry name" value="WGR domain-like"/>
    <property type="match status" value="1"/>
</dbReference>
<evidence type="ECO:0000313" key="2">
    <source>
        <dbReference type="EMBL" id="MCP1381695.1"/>
    </source>
</evidence>
<dbReference type="PANTHER" id="PTHR30634">
    <property type="entry name" value="OUTER MEMBRANE LOLAB LIPOPROTEIN INSERTION APPARATUS"/>
    <property type="match status" value="1"/>
</dbReference>
<dbReference type="InterPro" id="IPR036930">
    <property type="entry name" value="WGR_dom_sf"/>
</dbReference>
<keyword evidence="3" id="KW-1185">Reference proteome</keyword>
<reference evidence="2 3" key="1">
    <citation type="submission" date="2022-06" db="EMBL/GenBank/DDBJ databases">
        <title>Runella sp. S5 genome sequencing.</title>
        <authorList>
            <person name="Park S."/>
        </authorList>
    </citation>
    <scope>NUCLEOTIDE SEQUENCE [LARGE SCALE GENOMIC DNA]</scope>
    <source>
        <strain evidence="2 3">S5</strain>
    </source>
</reference>
<name>A0ABT1FJK2_9BACT</name>
<dbReference type="InterPro" id="IPR050458">
    <property type="entry name" value="LolB"/>
</dbReference>
<dbReference type="SMART" id="SM00773">
    <property type="entry name" value="WGR"/>
    <property type="match status" value="1"/>
</dbReference>
<dbReference type="Proteomes" id="UP001204772">
    <property type="component" value="Unassembled WGS sequence"/>
</dbReference>
<evidence type="ECO:0000259" key="1">
    <source>
        <dbReference type="PROSITE" id="PS51977"/>
    </source>
</evidence>
<dbReference type="CDD" id="cd07996">
    <property type="entry name" value="WGR_MMR_like"/>
    <property type="match status" value="1"/>
</dbReference>
<gene>
    <name evidence="2" type="ORF">NCI00_04630</name>
</gene>